<dbReference type="EMBL" id="ML178816">
    <property type="protein sequence ID" value="TFL05513.1"/>
    <property type="molecule type" value="Genomic_DNA"/>
</dbReference>
<dbReference type="OrthoDB" id="2338662at2759"/>
<dbReference type="Proteomes" id="UP000305067">
    <property type="component" value="Unassembled WGS sequence"/>
</dbReference>
<accession>A0A5C3QU48</accession>
<dbReference type="AlphaFoldDB" id="A0A5C3QU48"/>
<sequence length="562" mass="61084">MRSALSFFVAAPLLLGASAQTWCGKHYMADLPPIPPGGQFPVPDTSNTPLLAIRCAQAVKPYLASDAPDSAAVLVNAVVTNSHINGAKPFVPSKGKDRDLRVEITAKAAGSSKQIKLAHGKVELDSNKTSIPFSLKKLQPSTSPYTITCTATVSGESFTDTSQLLYLPDPTDGTSVSKLDARTGAILRRSGKGGQTGEFTPVFPIGYYNGFDNYLAKDINALDELKEQGFNIVHPIPSFGNRTALLAILDRMAELDMFLMYDFRHTYQNETALREEVELVKNHPSLLLWYTADEPDGTSDPLNATSISRDLIMGMDGGGYHPISLVLNCGDYYFNEYATGAEIILQDAYTIGNNLSFSTEWGTECTLEYGNCGCDSCFLGFEDISLRMDQFYERLFITGRELETTVWSVPQGFGNESYWKRFPTGDEWVLQSILAINHGALGVVSWSDPTSADVKTVSSKFALSLPQITPYILSSDPKRTFRGLETNRVDVGIWSGIKSLGKKSTLVLATNMNYAEITLSWKEIGVKAGGKVREVYGGNARVSEDGSGIILGEVGSIAVILG</sequence>
<feature type="signal peptide" evidence="1">
    <location>
        <begin position="1"/>
        <end position="19"/>
    </location>
</feature>
<keyword evidence="3" id="KW-1185">Reference proteome</keyword>
<keyword evidence="1" id="KW-0732">Signal</keyword>
<feature type="chain" id="PRO_5022833693" description="Glycoside hydrolase superfamily" evidence="1">
    <location>
        <begin position="20"/>
        <end position="562"/>
    </location>
</feature>
<protein>
    <recommendedName>
        <fullName evidence="4">Glycoside hydrolase superfamily</fullName>
    </recommendedName>
</protein>
<evidence type="ECO:0000256" key="1">
    <source>
        <dbReference type="SAM" id="SignalP"/>
    </source>
</evidence>
<dbReference type="SUPFAM" id="SSF51445">
    <property type="entry name" value="(Trans)glycosidases"/>
    <property type="match status" value="1"/>
</dbReference>
<evidence type="ECO:0008006" key="4">
    <source>
        <dbReference type="Google" id="ProtNLM"/>
    </source>
</evidence>
<evidence type="ECO:0000313" key="3">
    <source>
        <dbReference type="Proteomes" id="UP000305067"/>
    </source>
</evidence>
<name>A0A5C3QU48_9AGAR</name>
<proteinExistence type="predicted"/>
<evidence type="ECO:0000313" key="2">
    <source>
        <dbReference type="EMBL" id="TFL05513.1"/>
    </source>
</evidence>
<reference evidence="2 3" key="1">
    <citation type="journal article" date="2019" name="Nat. Ecol. Evol.">
        <title>Megaphylogeny resolves global patterns of mushroom evolution.</title>
        <authorList>
            <person name="Varga T."/>
            <person name="Krizsan K."/>
            <person name="Foldi C."/>
            <person name="Dima B."/>
            <person name="Sanchez-Garcia M."/>
            <person name="Sanchez-Ramirez S."/>
            <person name="Szollosi G.J."/>
            <person name="Szarkandi J.G."/>
            <person name="Papp V."/>
            <person name="Albert L."/>
            <person name="Andreopoulos W."/>
            <person name="Angelini C."/>
            <person name="Antonin V."/>
            <person name="Barry K.W."/>
            <person name="Bougher N.L."/>
            <person name="Buchanan P."/>
            <person name="Buyck B."/>
            <person name="Bense V."/>
            <person name="Catcheside P."/>
            <person name="Chovatia M."/>
            <person name="Cooper J."/>
            <person name="Damon W."/>
            <person name="Desjardin D."/>
            <person name="Finy P."/>
            <person name="Geml J."/>
            <person name="Haridas S."/>
            <person name="Hughes K."/>
            <person name="Justo A."/>
            <person name="Karasinski D."/>
            <person name="Kautmanova I."/>
            <person name="Kiss B."/>
            <person name="Kocsube S."/>
            <person name="Kotiranta H."/>
            <person name="LaButti K.M."/>
            <person name="Lechner B.E."/>
            <person name="Liimatainen K."/>
            <person name="Lipzen A."/>
            <person name="Lukacs Z."/>
            <person name="Mihaltcheva S."/>
            <person name="Morgado L.N."/>
            <person name="Niskanen T."/>
            <person name="Noordeloos M.E."/>
            <person name="Ohm R.A."/>
            <person name="Ortiz-Santana B."/>
            <person name="Ovrebo C."/>
            <person name="Racz N."/>
            <person name="Riley R."/>
            <person name="Savchenko A."/>
            <person name="Shiryaev A."/>
            <person name="Soop K."/>
            <person name="Spirin V."/>
            <person name="Szebenyi C."/>
            <person name="Tomsovsky M."/>
            <person name="Tulloss R.E."/>
            <person name="Uehling J."/>
            <person name="Grigoriev I.V."/>
            <person name="Vagvolgyi C."/>
            <person name="Papp T."/>
            <person name="Martin F.M."/>
            <person name="Miettinen O."/>
            <person name="Hibbett D.S."/>
            <person name="Nagy L.G."/>
        </authorList>
    </citation>
    <scope>NUCLEOTIDE SEQUENCE [LARGE SCALE GENOMIC DNA]</scope>
    <source>
        <strain evidence="2 3">CBS 309.79</strain>
    </source>
</reference>
<organism evidence="2 3">
    <name type="scientific">Pterulicium gracile</name>
    <dbReference type="NCBI Taxonomy" id="1884261"/>
    <lineage>
        <taxon>Eukaryota</taxon>
        <taxon>Fungi</taxon>
        <taxon>Dikarya</taxon>
        <taxon>Basidiomycota</taxon>
        <taxon>Agaricomycotina</taxon>
        <taxon>Agaricomycetes</taxon>
        <taxon>Agaricomycetidae</taxon>
        <taxon>Agaricales</taxon>
        <taxon>Pleurotineae</taxon>
        <taxon>Pterulaceae</taxon>
        <taxon>Pterulicium</taxon>
    </lineage>
</organism>
<gene>
    <name evidence="2" type="ORF">BDV98DRAFT_589141</name>
</gene>
<dbReference type="InterPro" id="IPR017853">
    <property type="entry name" value="GH"/>
</dbReference>
<dbReference type="STRING" id="1884261.A0A5C3QU48"/>